<dbReference type="SUPFAM" id="SSF55729">
    <property type="entry name" value="Acyl-CoA N-acyltransferases (Nat)"/>
    <property type="match status" value="1"/>
</dbReference>
<dbReference type="OrthoDB" id="6424451at2759"/>
<dbReference type="Gene3D" id="3.20.80.10">
    <property type="entry name" value="Regulatory factor, effector binding domain"/>
    <property type="match status" value="1"/>
</dbReference>
<protein>
    <recommendedName>
        <fullName evidence="3">N-acetyltransferase domain-containing protein</fullName>
    </recommendedName>
</protein>
<comment type="caution">
    <text evidence="4">The sequence shown here is derived from an EMBL/GenBank/DDBJ whole genome shotgun (WGS) entry which is preliminary data.</text>
</comment>
<dbReference type="InterPro" id="IPR000182">
    <property type="entry name" value="GNAT_dom"/>
</dbReference>
<name>A0A150GIY3_GONPE</name>
<dbReference type="AlphaFoldDB" id="A0A150GIY3"/>
<feature type="compositionally biased region" description="Acidic residues" evidence="2">
    <location>
        <begin position="658"/>
        <end position="680"/>
    </location>
</feature>
<comment type="similarity">
    <text evidence="1">Belongs to the HEBP family.</text>
</comment>
<dbReference type="CDD" id="cd04301">
    <property type="entry name" value="NAT_SF"/>
    <property type="match status" value="1"/>
</dbReference>
<dbReference type="Proteomes" id="UP000075714">
    <property type="component" value="Unassembled WGS sequence"/>
</dbReference>
<evidence type="ECO:0000313" key="4">
    <source>
        <dbReference type="EMBL" id="KXZ49665.1"/>
    </source>
</evidence>
<dbReference type="PANTHER" id="PTHR11220">
    <property type="entry name" value="HEME-BINDING PROTEIN-RELATED"/>
    <property type="match status" value="1"/>
</dbReference>
<feature type="region of interest" description="Disordered" evidence="2">
    <location>
        <begin position="644"/>
        <end position="688"/>
    </location>
</feature>
<feature type="region of interest" description="Disordered" evidence="2">
    <location>
        <begin position="334"/>
        <end position="356"/>
    </location>
</feature>
<dbReference type="InterPro" id="IPR006917">
    <property type="entry name" value="SOUL_heme-bd"/>
</dbReference>
<feature type="compositionally biased region" description="Gly residues" evidence="2">
    <location>
        <begin position="339"/>
        <end position="352"/>
    </location>
</feature>
<evidence type="ECO:0000313" key="5">
    <source>
        <dbReference type="Proteomes" id="UP000075714"/>
    </source>
</evidence>
<dbReference type="PROSITE" id="PS51186">
    <property type="entry name" value="GNAT"/>
    <property type="match status" value="1"/>
</dbReference>
<dbReference type="Gene3D" id="3.40.630.30">
    <property type="match status" value="1"/>
</dbReference>
<evidence type="ECO:0000256" key="1">
    <source>
        <dbReference type="ARBA" id="ARBA00009817"/>
    </source>
</evidence>
<dbReference type="Pfam" id="PF04832">
    <property type="entry name" value="SOUL"/>
    <property type="match status" value="1"/>
</dbReference>
<feature type="region of interest" description="Disordered" evidence="2">
    <location>
        <begin position="398"/>
        <end position="418"/>
    </location>
</feature>
<reference evidence="5" key="1">
    <citation type="journal article" date="2016" name="Nat. Commun.">
        <title>The Gonium pectorale genome demonstrates co-option of cell cycle regulation during the evolution of multicellularity.</title>
        <authorList>
            <person name="Hanschen E.R."/>
            <person name="Marriage T.N."/>
            <person name="Ferris P.J."/>
            <person name="Hamaji T."/>
            <person name="Toyoda A."/>
            <person name="Fujiyama A."/>
            <person name="Neme R."/>
            <person name="Noguchi H."/>
            <person name="Minakuchi Y."/>
            <person name="Suzuki M."/>
            <person name="Kawai-Toyooka H."/>
            <person name="Smith D.R."/>
            <person name="Sparks H."/>
            <person name="Anderson J."/>
            <person name="Bakaric R."/>
            <person name="Luria V."/>
            <person name="Karger A."/>
            <person name="Kirschner M.W."/>
            <person name="Durand P.M."/>
            <person name="Michod R.E."/>
            <person name="Nozaki H."/>
            <person name="Olson B.J."/>
        </authorList>
    </citation>
    <scope>NUCLEOTIDE SEQUENCE [LARGE SCALE GENOMIC DNA]</scope>
    <source>
        <strain evidence="5">NIES-2863</strain>
    </source>
</reference>
<evidence type="ECO:0000256" key="2">
    <source>
        <dbReference type="SAM" id="MobiDB-lite"/>
    </source>
</evidence>
<dbReference type="InterPro" id="IPR016181">
    <property type="entry name" value="Acyl_CoA_acyltransferase"/>
</dbReference>
<dbReference type="GO" id="GO:0016747">
    <property type="term" value="F:acyltransferase activity, transferring groups other than amino-acyl groups"/>
    <property type="evidence" value="ECO:0007669"/>
    <property type="project" value="InterPro"/>
</dbReference>
<dbReference type="SUPFAM" id="SSF55136">
    <property type="entry name" value="Probable bacterial effector-binding domain"/>
    <property type="match status" value="1"/>
</dbReference>
<keyword evidence="5" id="KW-1185">Reference proteome</keyword>
<evidence type="ECO:0000259" key="3">
    <source>
        <dbReference type="PROSITE" id="PS51186"/>
    </source>
</evidence>
<feature type="domain" description="N-acetyltransferase" evidence="3">
    <location>
        <begin position="47"/>
        <end position="223"/>
    </location>
</feature>
<dbReference type="FunFam" id="3.20.80.10:FF:000002">
    <property type="entry name" value="Heme-binding protein 2"/>
    <property type="match status" value="1"/>
</dbReference>
<accession>A0A150GIY3</accession>
<gene>
    <name evidence="4" type="ORF">GPECTOR_20g522</name>
</gene>
<dbReference type="Pfam" id="PF00583">
    <property type="entry name" value="Acetyltransf_1"/>
    <property type="match status" value="1"/>
</dbReference>
<proteinExistence type="inferred from homology"/>
<dbReference type="PANTHER" id="PTHR11220:SF1">
    <property type="entry name" value="HEME-BINDING PROTEIN 2"/>
    <property type="match status" value="1"/>
</dbReference>
<dbReference type="InterPro" id="IPR011256">
    <property type="entry name" value="Reg_factor_effector_dom_sf"/>
</dbReference>
<organism evidence="4 5">
    <name type="scientific">Gonium pectorale</name>
    <name type="common">Green alga</name>
    <dbReference type="NCBI Taxonomy" id="33097"/>
    <lineage>
        <taxon>Eukaryota</taxon>
        <taxon>Viridiplantae</taxon>
        <taxon>Chlorophyta</taxon>
        <taxon>core chlorophytes</taxon>
        <taxon>Chlorophyceae</taxon>
        <taxon>CS clade</taxon>
        <taxon>Chlamydomonadales</taxon>
        <taxon>Volvocaceae</taxon>
        <taxon>Gonium</taxon>
    </lineage>
</organism>
<sequence length="728" mass="74539">MAYLRLLRQSDLRTIQNSYQQLFRMPPPSRRALEDALASQRWLCLAAVCPDPDSPSRQEYMAGFVMSAVAPVGDFLHELSYDGQDPAVAAAGGGGGGGGVGVHATGLELIGLPSAERVVNICLLGVLPPHRRRGLARLMLRQVVDSARTASACAVFLHVRPANAAALSLYQSIGFVAAALVPDYYGGAASGGGADAAAAAAARLGEAPLTAGGDAVLLVLPLTEAAAAAAAAATQAARPAVAAAIEAALSASSGGDGAAAVVGEPAARGAAGDPASFGSGSAGPRFVGRPQAAANGLGGVASSSGSGGGGGGAGLLGILAAAAAGTVEGLTAWLPGRARGSGRGSGGGGGDGEGAERQVRVGDEVLVESESQPQRRDLFPDTGLADLSALFAARNAEPADVSSSSEAGDVGRGGGDDSPVGGLAQALAAADGRAMAAAASALGNGLGPVLCNSLDCPEYKVLDRYKDVELRRYDPATFTSTVLSLNDEGCIEKAAVKGFHRLLKYNLGDNEDGKKLAMTAPVLYSLDVDRRASSRRALRFKDRFSVSFFVPFRYQDEPPSPSDPEVFLVDVDEVDIFVRSFDGFATGNRIERVATTFLRDLHDDGLRFDCRTLYIAQYSPPFQPVFRYNEVWVLRRRRHKKDVADGDAADADAGADAGPDDDGDDDDLTCGSWLDDDDDVAAGGGADAGADEQVQALAAATDAGAVRRTTRVVVTPELPQERAASATA</sequence>
<dbReference type="EMBL" id="LSYV01000021">
    <property type="protein sequence ID" value="KXZ49665.1"/>
    <property type="molecule type" value="Genomic_DNA"/>
</dbReference>